<dbReference type="Proteomes" id="UP001164746">
    <property type="component" value="Chromosome 15"/>
</dbReference>
<feature type="region of interest" description="Disordered" evidence="1">
    <location>
        <begin position="1"/>
        <end position="23"/>
    </location>
</feature>
<gene>
    <name evidence="2" type="ORF">MAR_014186</name>
</gene>
<protein>
    <submittedName>
        <fullName evidence="2">Uncharacterized protein</fullName>
    </submittedName>
</protein>
<evidence type="ECO:0000313" key="2">
    <source>
        <dbReference type="EMBL" id="WAR28482.1"/>
    </source>
</evidence>
<name>A0ABY7G584_MYAAR</name>
<keyword evidence="3" id="KW-1185">Reference proteome</keyword>
<evidence type="ECO:0000313" key="3">
    <source>
        <dbReference type="Proteomes" id="UP001164746"/>
    </source>
</evidence>
<dbReference type="EMBL" id="CP111026">
    <property type="protein sequence ID" value="WAR28482.1"/>
    <property type="molecule type" value="Genomic_DNA"/>
</dbReference>
<evidence type="ECO:0000256" key="1">
    <source>
        <dbReference type="SAM" id="MobiDB-lite"/>
    </source>
</evidence>
<organism evidence="2 3">
    <name type="scientific">Mya arenaria</name>
    <name type="common">Soft-shell clam</name>
    <dbReference type="NCBI Taxonomy" id="6604"/>
    <lineage>
        <taxon>Eukaryota</taxon>
        <taxon>Metazoa</taxon>
        <taxon>Spiralia</taxon>
        <taxon>Lophotrochozoa</taxon>
        <taxon>Mollusca</taxon>
        <taxon>Bivalvia</taxon>
        <taxon>Autobranchia</taxon>
        <taxon>Heteroconchia</taxon>
        <taxon>Euheterodonta</taxon>
        <taxon>Imparidentia</taxon>
        <taxon>Neoheterodontei</taxon>
        <taxon>Myida</taxon>
        <taxon>Myoidea</taxon>
        <taxon>Myidae</taxon>
        <taxon>Mya</taxon>
    </lineage>
</organism>
<sequence>MPQPVKMSSSKKRGLDSDPSLGAMPKFTSSVPIDFVAHDDIPYSTGAGSAGDVYSEKKLQFSERYDKIVDKGKQWKDKGKEWIDNWQERLHS</sequence>
<reference evidence="2" key="1">
    <citation type="submission" date="2022-11" db="EMBL/GenBank/DDBJ databases">
        <title>Centuries of genome instability and evolution in soft-shell clam transmissible cancer (bioRxiv).</title>
        <authorList>
            <person name="Hart S.F.M."/>
            <person name="Yonemitsu M.A."/>
            <person name="Giersch R.M."/>
            <person name="Beal B.F."/>
            <person name="Arriagada G."/>
            <person name="Davis B.W."/>
            <person name="Ostrander E.A."/>
            <person name="Goff S.P."/>
            <person name="Metzger M.J."/>
        </authorList>
    </citation>
    <scope>NUCLEOTIDE SEQUENCE</scope>
    <source>
        <strain evidence="2">MELC-2E11</strain>
        <tissue evidence="2">Siphon/mantle</tissue>
    </source>
</reference>
<accession>A0ABY7G584</accession>
<proteinExistence type="predicted"/>